<evidence type="ECO:0000256" key="4">
    <source>
        <dbReference type="ARBA" id="ARBA00043952"/>
    </source>
</evidence>
<dbReference type="PANTHER" id="PTHR24067">
    <property type="entry name" value="UBIQUITIN-CONJUGATING ENZYME E2"/>
    <property type="match status" value="1"/>
</dbReference>
<evidence type="ECO:0000313" key="7">
    <source>
        <dbReference type="Proteomes" id="UP000769528"/>
    </source>
</evidence>
<dbReference type="Gene3D" id="3.10.110.10">
    <property type="entry name" value="Ubiquitin Conjugating Enzyme"/>
    <property type="match status" value="1"/>
</dbReference>
<reference evidence="6" key="1">
    <citation type="journal article" date="2021" name="Open Biol.">
        <title>Shared evolutionary footprints suggest mitochondrial oxidative damage underlies multiple complex I losses in fungi.</title>
        <authorList>
            <person name="Schikora-Tamarit M.A."/>
            <person name="Marcet-Houben M."/>
            <person name="Nosek J."/>
            <person name="Gabaldon T."/>
        </authorList>
    </citation>
    <scope>NUCLEOTIDE SEQUENCE</scope>
    <source>
        <strain evidence="6">CBS6341</strain>
    </source>
</reference>
<name>A0A9P8TF52_9ASCO</name>
<keyword evidence="2" id="KW-0833">Ubl conjugation pathway</keyword>
<dbReference type="InterPro" id="IPR016135">
    <property type="entry name" value="UBQ-conjugating_enzyme/RWD"/>
</dbReference>
<keyword evidence="1" id="KW-0547">Nucleotide-binding</keyword>
<evidence type="ECO:0000256" key="2">
    <source>
        <dbReference type="ARBA" id="ARBA00022786"/>
    </source>
</evidence>
<accession>A0A9P8TF52</accession>
<dbReference type="Proteomes" id="UP000769528">
    <property type="component" value="Unassembled WGS sequence"/>
</dbReference>
<dbReference type="GO" id="GO:0005524">
    <property type="term" value="F:ATP binding"/>
    <property type="evidence" value="ECO:0007669"/>
    <property type="project" value="UniProtKB-KW"/>
</dbReference>
<dbReference type="PROSITE" id="PS50127">
    <property type="entry name" value="UBC_2"/>
    <property type="match status" value="1"/>
</dbReference>
<comment type="pathway">
    <text evidence="4">Protein modification.</text>
</comment>
<keyword evidence="7" id="KW-1185">Reference proteome</keyword>
<evidence type="ECO:0000313" key="6">
    <source>
        <dbReference type="EMBL" id="KAH3676086.1"/>
    </source>
</evidence>
<sequence length="158" mass="18341">MATKRLMKEFSLIKKEIKSNPEYSNVIFLEPLDNLFEWRCILKGPAKTPFEQGKWELSVQVPEQYPIQPPKLKFKNKICHPNINFNTGEICLNILNQDQWSPAWNLLSTAVAVLLLLQNPEPTSPLNIDIANILKLNDKMAYDSLIRYYTYRFGNAEI</sequence>
<feature type="domain" description="UBC core" evidence="5">
    <location>
        <begin position="1"/>
        <end position="155"/>
    </location>
</feature>
<reference evidence="6" key="2">
    <citation type="submission" date="2021-01" db="EMBL/GenBank/DDBJ databases">
        <authorList>
            <person name="Schikora-Tamarit M.A."/>
        </authorList>
    </citation>
    <scope>NUCLEOTIDE SEQUENCE</scope>
    <source>
        <strain evidence="6">CBS6341</strain>
    </source>
</reference>
<proteinExistence type="predicted"/>
<dbReference type="SUPFAM" id="SSF54495">
    <property type="entry name" value="UBC-like"/>
    <property type="match status" value="1"/>
</dbReference>
<dbReference type="EMBL" id="JAEUBF010000681">
    <property type="protein sequence ID" value="KAH3676086.1"/>
    <property type="molecule type" value="Genomic_DNA"/>
</dbReference>
<keyword evidence="3" id="KW-0067">ATP-binding</keyword>
<evidence type="ECO:0000256" key="1">
    <source>
        <dbReference type="ARBA" id="ARBA00022741"/>
    </source>
</evidence>
<gene>
    <name evidence="6" type="ORF">WICMUC_002383</name>
</gene>
<dbReference type="CDD" id="cd23812">
    <property type="entry name" value="UBCc_ScPEX4-like"/>
    <property type="match status" value="1"/>
</dbReference>
<dbReference type="OrthoDB" id="9973183at2759"/>
<dbReference type="AlphaFoldDB" id="A0A9P8TF52"/>
<dbReference type="SMART" id="SM00212">
    <property type="entry name" value="UBCc"/>
    <property type="match status" value="1"/>
</dbReference>
<evidence type="ECO:0000259" key="5">
    <source>
        <dbReference type="PROSITE" id="PS50127"/>
    </source>
</evidence>
<evidence type="ECO:0000256" key="3">
    <source>
        <dbReference type="ARBA" id="ARBA00022840"/>
    </source>
</evidence>
<organism evidence="6 7">
    <name type="scientific">Wickerhamomyces mucosus</name>
    <dbReference type="NCBI Taxonomy" id="1378264"/>
    <lineage>
        <taxon>Eukaryota</taxon>
        <taxon>Fungi</taxon>
        <taxon>Dikarya</taxon>
        <taxon>Ascomycota</taxon>
        <taxon>Saccharomycotina</taxon>
        <taxon>Saccharomycetes</taxon>
        <taxon>Phaffomycetales</taxon>
        <taxon>Wickerhamomycetaceae</taxon>
        <taxon>Wickerhamomyces</taxon>
    </lineage>
</organism>
<comment type="caution">
    <text evidence="6">The sequence shown here is derived from an EMBL/GenBank/DDBJ whole genome shotgun (WGS) entry which is preliminary data.</text>
</comment>
<dbReference type="InterPro" id="IPR000608">
    <property type="entry name" value="UBC"/>
</dbReference>
<dbReference type="InterPro" id="IPR050113">
    <property type="entry name" value="Ub_conjugating_enzyme"/>
</dbReference>
<dbReference type="Pfam" id="PF00179">
    <property type="entry name" value="UQ_con"/>
    <property type="match status" value="1"/>
</dbReference>
<protein>
    <recommendedName>
        <fullName evidence="5">UBC core domain-containing protein</fullName>
    </recommendedName>
</protein>